<feature type="transmembrane region" description="Helical" evidence="8">
    <location>
        <begin position="39"/>
        <end position="65"/>
    </location>
</feature>
<dbReference type="InterPro" id="IPR011606">
    <property type="entry name" value="Brnchd-chn_aa_trnsp_permease"/>
</dbReference>
<gene>
    <name evidence="9" type="ORF">D2962_01640</name>
</gene>
<dbReference type="AlphaFoldDB" id="A0A3G2R2G2"/>
<evidence type="ECO:0000256" key="7">
    <source>
        <dbReference type="ARBA" id="ARBA00023136"/>
    </source>
</evidence>
<feature type="transmembrane region" description="Helical" evidence="8">
    <location>
        <begin position="154"/>
        <end position="171"/>
    </location>
</feature>
<keyword evidence="6 8" id="KW-1133">Transmembrane helix</keyword>
<dbReference type="Pfam" id="PF03591">
    <property type="entry name" value="AzlC"/>
    <property type="match status" value="1"/>
</dbReference>
<dbReference type="GO" id="GO:0005886">
    <property type="term" value="C:plasma membrane"/>
    <property type="evidence" value="ECO:0007669"/>
    <property type="project" value="UniProtKB-SubCell"/>
</dbReference>
<dbReference type="PANTHER" id="PTHR34979">
    <property type="entry name" value="INNER MEMBRANE PROTEIN YGAZ"/>
    <property type="match status" value="1"/>
</dbReference>
<dbReference type="EMBL" id="CP033169">
    <property type="protein sequence ID" value="AYO29485.1"/>
    <property type="molecule type" value="Genomic_DNA"/>
</dbReference>
<evidence type="ECO:0000313" key="10">
    <source>
        <dbReference type="Proteomes" id="UP000280960"/>
    </source>
</evidence>
<keyword evidence="10" id="KW-1185">Reference proteome</keyword>
<comment type="subcellular location">
    <subcellularLocation>
        <location evidence="1">Cell membrane</location>
        <topology evidence="1">Multi-pass membrane protein</topology>
    </subcellularLocation>
</comment>
<organism evidence="9 10">
    <name type="scientific">Biomaibacter acetigenes</name>
    <dbReference type="NCBI Taxonomy" id="2316383"/>
    <lineage>
        <taxon>Bacteria</taxon>
        <taxon>Bacillati</taxon>
        <taxon>Bacillota</taxon>
        <taxon>Clostridia</taxon>
        <taxon>Thermosediminibacterales</taxon>
        <taxon>Tepidanaerobacteraceae</taxon>
        <taxon>Biomaibacter</taxon>
    </lineage>
</organism>
<evidence type="ECO:0000256" key="3">
    <source>
        <dbReference type="ARBA" id="ARBA00022448"/>
    </source>
</evidence>
<sequence length="201" mass="22217">MGSNAGFSTFEITFMSMVVFAGASQFMSIAMISSGITNWGIIVFTTFLINLRHLLMGASLSPYLLELSRPLQYILAFGMIDESYALIIGRIEKKGYDLNYHLGVSSFLYVAWVFSTFLGALFYRNIPNPLEWGIDFALPATFLVLLIPRLADRIALLVCLVSALCSILGALFLPGKWYIIFAAVTATFVGGILERSSRNEP</sequence>
<dbReference type="Proteomes" id="UP000280960">
    <property type="component" value="Chromosome"/>
</dbReference>
<evidence type="ECO:0000256" key="4">
    <source>
        <dbReference type="ARBA" id="ARBA00022475"/>
    </source>
</evidence>
<protein>
    <submittedName>
        <fullName evidence="9">Branched-chain amino acid ABC transporter permease</fullName>
    </submittedName>
</protein>
<evidence type="ECO:0000256" key="8">
    <source>
        <dbReference type="SAM" id="Phobius"/>
    </source>
</evidence>
<proteinExistence type="inferred from homology"/>
<keyword evidence="4" id="KW-1003">Cell membrane</keyword>
<feature type="transmembrane region" description="Helical" evidence="8">
    <location>
        <begin position="129"/>
        <end position="147"/>
    </location>
</feature>
<evidence type="ECO:0000256" key="5">
    <source>
        <dbReference type="ARBA" id="ARBA00022692"/>
    </source>
</evidence>
<feature type="transmembrane region" description="Helical" evidence="8">
    <location>
        <begin position="12"/>
        <end position="32"/>
    </location>
</feature>
<dbReference type="GO" id="GO:1903785">
    <property type="term" value="P:L-valine transmembrane transport"/>
    <property type="evidence" value="ECO:0007669"/>
    <property type="project" value="TreeGrafter"/>
</dbReference>
<feature type="transmembrane region" description="Helical" evidence="8">
    <location>
        <begin position="71"/>
        <end position="88"/>
    </location>
</feature>
<keyword evidence="3" id="KW-0813">Transport</keyword>
<evidence type="ECO:0000256" key="6">
    <source>
        <dbReference type="ARBA" id="ARBA00022989"/>
    </source>
</evidence>
<evidence type="ECO:0000256" key="2">
    <source>
        <dbReference type="ARBA" id="ARBA00010735"/>
    </source>
</evidence>
<dbReference type="KEGG" id="bacg:D2962_01640"/>
<dbReference type="RefSeq" id="WP_122013908.1">
    <property type="nucleotide sequence ID" value="NZ_CP033169.1"/>
</dbReference>
<name>A0A3G2R2G2_9FIRM</name>
<feature type="transmembrane region" description="Helical" evidence="8">
    <location>
        <begin position="177"/>
        <end position="193"/>
    </location>
</feature>
<reference evidence="9 10" key="1">
    <citation type="submission" date="2018-10" db="EMBL/GenBank/DDBJ databases">
        <authorList>
            <person name="Zhang X."/>
        </authorList>
    </citation>
    <scope>NUCLEOTIDE SEQUENCE [LARGE SCALE GENOMIC DNA]</scope>
    <source>
        <strain evidence="9 10">SK-G1</strain>
    </source>
</reference>
<accession>A0A3G2R2G2</accession>
<keyword evidence="7 8" id="KW-0472">Membrane</keyword>
<evidence type="ECO:0000256" key="1">
    <source>
        <dbReference type="ARBA" id="ARBA00004651"/>
    </source>
</evidence>
<evidence type="ECO:0000313" key="9">
    <source>
        <dbReference type="EMBL" id="AYO29485.1"/>
    </source>
</evidence>
<dbReference type="PANTHER" id="PTHR34979:SF1">
    <property type="entry name" value="INNER MEMBRANE PROTEIN YGAZ"/>
    <property type="match status" value="1"/>
</dbReference>
<keyword evidence="5 8" id="KW-0812">Transmembrane</keyword>
<comment type="similarity">
    <text evidence="2">Belongs to the AzlC family.</text>
</comment>
<feature type="transmembrane region" description="Helical" evidence="8">
    <location>
        <begin position="100"/>
        <end position="123"/>
    </location>
</feature>